<protein>
    <submittedName>
        <fullName evidence="5">Type 1 glutamine amidotransferase-like domain-containing protein</fullName>
    </submittedName>
</protein>
<keyword evidence="6" id="KW-1185">Reference proteome</keyword>
<evidence type="ECO:0000256" key="3">
    <source>
        <dbReference type="ARBA" id="ARBA00022801"/>
    </source>
</evidence>
<evidence type="ECO:0000313" key="5">
    <source>
        <dbReference type="EMBL" id="MFD1046541.1"/>
    </source>
</evidence>
<dbReference type="Proteomes" id="UP001597045">
    <property type="component" value="Unassembled WGS sequence"/>
</dbReference>
<comment type="caution">
    <text evidence="5">The sequence shown here is derived from an EMBL/GenBank/DDBJ whole genome shotgun (WGS) entry which is preliminary data.</text>
</comment>
<dbReference type="Pfam" id="PF03575">
    <property type="entry name" value="Peptidase_S51"/>
    <property type="match status" value="1"/>
</dbReference>
<evidence type="ECO:0000256" key="2">
    <source>
        <dbReference type="ARBA" id="ARBA00022670"/>
    </source>
</evidence>
<reference evidence="6" key="1">
    <citation type="journal article" date="2019" name="Int. J. Syst. Evol. Microbiol.">
        <title>The Global Catalogue of Microorganisms (GCM) 10K type strain sequencing project: providing services to taxonomists for standard genome sequencing and annotation.</title>
        <authorList>
            <consortium name="The Broad Institute Genomics Platform"/>
            <consortium name="The Broad Institute Genome Sequencing Center for Infectious Disease"/>
            <person name="Wu L."/>
            <person name="Ma J."/>
        </authorList>
    </citation>
    <scope>NUCLEOTIDE SEQUENCE [LARGE SCALE GENOMIC DNA]</scope>
    <source>
        <strain evidence="6">JCM 31486</strain>
    </source>
</reference>
<proteinExistence type="inferred from homology"/>
<keyword evidence="4" id="KW-0720">Serine protease</keyword>
<name>A0ABW3M8S0_9PSEU</name>
<keyword evidence="2" id="KW-0645">Protease</keyword>
<evidence type="ECO:0000313" key="6">
    <source>
        <dbReference type="Proteomes" id="UP001597045"/>
    </source>
</evidence>
<keyword evidence="3" id="KW-0378">Hydrolase</keyword>
<dbReference type="InterPro" id="IPR029062">
    <property type="entry name" value="Class_I_gatase-like"/>
</dbReference>
<gene>
    <name evidence="5" type="ORF">ACFQ1S_13750</name>
</gene>
<sequence>MRLLLTSAGVTNPSIRDALVDLLGRPIADSSALCVPTATYGSPYGGPASAWRFITGQTPLPMCGLGWKSLGVLELTALPSVGEERWVPWVREADVLLVGGGDALYLCHWMRQSGLADLLPSLQDTVWVGLSAGSMVMTPRIGDDFVGWTSPNGGDSTLGVVDFSIFPHLGLLPDNTMAAAERWAAEIVGPAYAIDDQTAIKVTDGTVEVVSEGHWKLFPHSCGQQ</sequence>
<dbReference type="Gene3D" id="3.40.50.880">
    <property type="match status" value="1"/>
</dbReference>
<evidence type="ECO:0000256" key="1">
    <source>
        <dbReference type="ARBA" id="ARBA00006534"/>
    </source>
</evidence>
<comment type="similarity">
    <text evidence="1">Belongs to the peptidase S51 family.</text>
</comment>
<dbReference type="EMBL" id="JBHTIS010000695">
    <property type="protein sequence ID" value="MFD1046541.1"/>
    <property type="molecule type" value="Genomic_DNA"/>
</dbReference>
<accession>A0ABW3M8S0</accession>
<dbReference type="SUPFAM" id="SSF52317">
    <property type="entry name" value="Class I glutamine amidotransferase-like"/>
    <property type="match status" value="1"/>
</dbReference>
<dbReference type="InterPro" id="IPR005320">
    <property type="entry name" value="Peptidase_S51"/>
</dbReference>
<evidence type="ECO:0000256" key="4">
    <source>
        <dbReference type="ARBA" id="ARBA00022825"/>
    </source>
</evidence>
<organism evidence="5 6">
    <name type="scientific">Kibdelosporangium lantanae</name>
    <dbReference type="NCBI Taxonomy" id="1497396"/>
    <lineage>
        <taxon>Bacteria</taxon>
        <taxon>Bacillati</taxon>
        <taxon>Actinomycetota</taxon>
        <taxon>Actinomycetes</taxon>
        <taxon>Pseudonocardiales</taxon>
        <taxon>Pseudonocardiaceae</taxon>
        <taxon>Kibdelosporangium</taxon>
    </lineage>
</organism>